<evidence type="ECO:0000256" key="5">
    <source>
        <dbReference type="ARBA" id="ARBA00075270"/>
    </source>
</evidence>
<dbReference type="KEGG" id="zma:100193157"/>
<dbReference type="InterPro" id="IPR048742">
    <property type="entry name" value="Pus10_N_euk"/>
</dbReference>
<dbReference type="NCBIfam" id="TIGR01213">
    <property type="entry name" value="pseudo_Pus10arc"/>
    <property type="match status" value="1"/>
</dbReference>
<dbReference type="AlphaFoldDB" id="A0A1D6E3B3"/>
<evidence type="ECO:0000256" key="4">
    <source>
        <dbReference type="ARBA" id="ARBA00023235"/>
    </source>
</evidence>
<dbReference type="Pfam" id="PF21238">
    <property type="entry name" value="Pus10_C"/>
    <property type="match status" value="1"/>
</dbReference>
<dbReference type="InterPro" id="IPR039894">
    <property type="entry name" value="Pus10-like"/>
</dbReference>
<dbReference type="GO" id="GO:0031119">
    <property type="term" value="P:tRNA pseudouridine synthesis"/>
    <property type="evidence" value="ECO:0000318"/>
    <property type="project" value="GO_Central"/>
</dbReference>
<feature type="region of interest" description="Disordered" evidence="8">
    <location>
        <begin position="214"/>
        <end position="253"/>
    </location>
</feature>
<dbReference type="SMR" id="A0A1D6E3B3"/>
<dbReference type="IntAct" id="A0A1D6E3B3">
    <property type="interactions" value="1"/>
</dbReference>
<evidence type="ECO:0000259" key="9">
    <source>
        <dbReference type="Pfam" id="PF21237"/>
    </source>
</evidence>
<evidence type="ECO:0000256" key="1">
    <source>
        <dbReference type="ARBA" id="ARBA00009652"/>
    </source>
</evidence>
<dbReference type="Proteomes" id="UP000007305">
    <property type="component" value="Chromosome 2"/>
</dbReference>
<dbReference type="Gramene" id="Zm00001eb074060_T004">
    <property type="protein sequence ID" value="Zm00001eb074060_P004"/>
    <property type="gene ID" value="Zm00001eb074060"/>
</dbReference>
<dbReference type="PANTHER" id="PTHR21568">
    <property type="entry name" value="TRNA PSEUDOURIDINE SYNTHASE PUS10"/>
    <property type="match status" value="1"/>
</dbReference>
<dbReference type="SUPFAM" id="SSF55120">
    <property type="entry name" value="Pseudouridine synthase"/>
    <property type="match status" value="1"/>
</dbReference>
<dbReference type="GO" id="GO:0009507">
    <property type="term" value="C:chloroplast"/>
    <property type="evidence" value="ECO:0007669"/>
    <property type="project" value="EnsemblPlants"/>
</dbReference>
<keyword evidence="4" id="KW-0413">Isomerase</keyword>
<dbReference type="InterPro" id="IPR020103">
    <property type="entry name" value="PsdUridine_synth_cat_dom_sf"/>
</dbReference>
<dbReference type="GO" id="GO:0009982">
    <property type="term" value="F:pseudouridine synthase activity"/>
    <property type="evidence" value="ECO:0000318"/>
    <property type="project" value="GO_Central"/>
</dbReference>
<comment type="similarity">
    <text evidence="1">Belongs to the pseudouridine synthase Pus10 family.</text>
</comment>
<accession>A0A1D6E3B3</accession>
<proteinExistence type="evidence at protein level"/>
<evidence type="ECO:0000313" key="12">
    <source>
        <dbReference type="EnsemblPlants" id="Zm00001eb074060_P004"/>
    </source>
</evidence>
<keyword evidence="13" id="KW-1185">Reference proteome</keyword>
<reference evidence="12" key="2">
    <citation type="submission" date="2019-07" db="EMBL/GenBank/DDBJ databases">
        <authorList>
            <person name="Seetharam A."/>
            <person name="Woodhouse M."/>
            <person name="Cannon E."/>
        </authorList>
    </citation>
    <scope>NUCLEOTIDE SEQUENCE [LARGE SCALE GENOMIC DNA]</scope>
    <source>
        <strain evidence="12">cv. B73</strain>
    </source>
</reference>
<keyword evidence="3" id="KW-0819">tRNA processing</keyword>
<reference evidence="12" key="3">
    <citation type="submission" date="2021-05" db="UniProtKB">
        <authorList>
            <consortium name="EnsemblPlants"/>
        </authorList>
    </citation>
    <scope>IDENTIFICATION</scope>
    <source>
        <strain evidence="12">cv. B73</strain>
    </source>
</reference>
<evidence type="ECO:0000256" key="3">
    <source>
        <dbReference type="ARBA" id="ARBA00022694"/>
    </source>
</evidence>
<dbReference type="EnsemblPlants" id="Zm00001eb074060_T004">
    <property type="protein sequence ID" value="Zm00001eb074060_P004"/>
    <property type="gene ID" value="Zm00001eb074060"/>
</dbReference>
<dbReference type="FunFam" id="3.30.70.3190:FF:000001">
    <property type="entry name" value="tRNA pseudouridine synthase Pus10"/>
    <property type="match status" value="1"/>
</dbReference>
<dbReference type="RefSeq" id="NP_001345598.1">
    <property type="nucleotide sequence ID" value="NM_001358669.1"/>
</dbReference>
<evidence type="ECO:0000256" key="2">
    <source>
        <dbReference type="ARBA" id="ARBA00012787"/>
    </source>
</evidence>
<feature type="domain" description="Pus10-like C-terminal" evidence="10">
    <location>
        <begin position="298"/>
        <end position="530"/>
    </location>
</feature>
<sequence length="536" mass="60618">MEAEARNILERAAESSFPPLHAVHHLLSVGVCVRCILRLLGAYSSACSYACLTASVLHSFLEEHDESIKGGSCPCLSMNDAYCSVCLGVLLPTFHRDEGLETPNGISHIDNMSSVISQAVHGESYQVDEFSLEISLPPVIAANERAVRLYMKQKYGNENWFKDKMFAQQTMSVKEALRLLIAPSLEKLMNAKHGNNSFRIRLTYTHGDASQKLHSLLPNEHSRKRKPDSRKGGDASNEAHKRNSADGNPIQTSESDSFIYKSLEGIQDQEFCNAFQLPPEKVFKPCHLLISCLRSPTYLGGRYLKLSRNVSQSCWIIDDERMGEASVEEIIGENVRAICRGDSCKFHAAGREDIDVRMLGSGRPFLVEVLNVRSIPSETEVQQIEERINNSEKKYVIVRNLKLVDNEIWTMMREGEAEKQKQYTALIWTSRDLTDDDLHNISIMKEMEIVQKTPIRVLHRRSPLERKRIIHWMEIEKITGSSNYYLLHLCTQAGTYIKEFVHGDLGRTHPSIGAIIGCRAEILQLDVTDVKMDFLP</sequence>
<evidence type="ECO:0000313" key="13">
    <source>
        <dbReference type="Proteomes" id="UP000007305"/>
    </source>
</evidence>
<evidence type="ECO:0000259" key="10">
    <source>
        <dbReference type="Pfam" id="PF21238"/>
    </source>
</evidence>
<dbReference type="Gene3D" id="3.30.70.3190">
    <property type="match status" value="1"/>
</dbReference>
<evidence type="ECO:0000256" key="8">
    <source>
        <dbReference type="SAM" id="MobiDB-lite"/>
    </source>
</evidence>
<keyword evidence="14" id="KW-1267">Proteomics identification</keyword>
<dbReference type="FunFam" id="3.30.70.2510:FF:000001">
    <property type="entry name" value="tRNA pseudouridine synthase Pus10"/>
    <property type="match status" value="1"/>
</dbReference>
<dbReference type="PANTHER" id="PTHR21568:SF0">
    <property type="entry name" value="TRNA PSEUDOURIDINE SYNTHASE PUS10"/>
    <property type="match status" value="1"/>
</dbReference>
<dbReference type="Pfam" id="PF21237">
    <property type="entry name" value="Pus10_N_euk"/>
    <property type="match status" value="1"/>
</dbReference>
<dbReference type="EC" id="5.4.99.25" evidence="2"/>
<dbReference type="GO" id="GO:0160148">
    <property type="term" value="F:tRNA pseudouridine(55) synthase activity"/>
    <property type="evidence" value="ECO:0007669"/>
    <property type="project" value="UniProtKB-EC"/>
</dbReference>
<dbReference type="InterPro" id="IPR048741">
    <property type="entry name" value="Pus10-like_C"/>
</dbReference>
<protein>
    <recommendedName>
        <fullName evidence="2">tRNA pseudouridine(55) synthase</fullName>
        <ecNumber evidence="2">5.4.99.25</ecNumber>
    </recommendedName>
    <alternativeName>
        <fullName evidence="7">tRNA pseudouridine 55 synthase</fullName>
    </alternativeName>
    <alternativeName>
        <fullName evidence="5">tRNA pseudouridylate synthase</fullName>
    </alternativeName>
    <alternativeName>
        <fullName evidence="6">tRNA-uridine isomerase</fullName>
    </alternativeName>
</protein>
<dbReference type="PaxDb" id="4577-GRMZM2G101383_P01"/>
<dbReference type="EMBL" id="CM007648">
    <property type="protein sequence ID" value="ONM15036.1"/>
    <property type="molecule type" value="Genomic_DNA"/>
</dbReference>
<dbReference type="GeneID" id="100193157"/>
<dbReference type="GO" id="GO:0003723">
    <property type="term" value="F:RNA binding"/>
    <property type="evidence" value="ECO:0007669"/>
    <property type="project" value="InterPro"/>
</dbReference>
<evidence type="ECO:0000256" key="7">
    <source>
        <dbReference type="ARBA" id="ARBA00083669"/>
    </source>
</evidence>
<feature type="domain" description="Pus10 N-terminal eukaryotes" evidence="9">
    <location>
        <begin position="110"/>
        <end position="287"/>
    </location>
</feature>
<feature type="compositionally biased region" description="Basic and acidic residues" evidence="8">
    <location>
        <begin position="229"/>
        <end position="244"/>
    </location>
</feature>
<dbReference type="STRING" id="4577.A0A1D6E3B3"/>
<reference evidence="11 13" key="1">
    <citation type="submission" date="2015-12" db="EMBL/GenBank/DDBJ databases">
        <title>Update maize B73 reference genome by single molecule sequencing technologies.</title>
        <authorList>
            <consortium name="Maize Genome Sequencing Project"/>
            <person name="Ware D."/>
        </authorList>
    </citation>
    <scope>NUCLEOTIDE SEQUENCE [LARGE SCALE GENOMIC DNA]</scope>
    <source>
        <strain evidence="13">cv. B73</strain>
        <tissue evidence="11">Seedling</tissue>
    </source>
</reference>
<dbReference type="Gene3D" id="3.30.70.2510">
    <property type="match status" value="1"/>
</dbReference>
<dbReference type="eggNOG" id="KOG2364">
    <property type="taxonomic scope" value="Eukaryota"/>
</dbReference>
<gene>
    <name evidence="12" type="primary">LOC100193157</name>
    <name evidence="11" type="ORF">ZEAMMB73_Zm00001d002676</name>
</gene>
<evidence type="ECO:0000256" key="6">
    <source>
        <dbReference type="ARBA" id="ARBA00079393"/>
    </source>
</evidence>
<organism evidence="12 13">
    <name type="scientific">Zea mays</name>
    <name type="common">Maize</name>
    <dbReference type="NCBI Taxonomy" id="4577"/>
    <lineage>
        <taxon>Eukaryota</taxon>
        <taxon>Viridiplantae</taxon>
        <taxon>Streptophyta</taxon>
        <taxon>Embryophyta</taxon>
        <taxon>Tracheophyta</taxon>
        <taxon>Spermatophyta</taxon>
        <taxon>Magnoliopsida</taxon>
        <taxon>Liliopsida</taxon>
        <taxon>Poales</taxon>
        <taxon>Poaceae</taxon>
        <taxon>PACMAD clade</taxon>
        <taxon>Panicoideae</taxon>
        <taxon>Andropogonodae</taxon>
        <taxon>Andropogoneae</taxon>
        <taxon>Tripsacinae</taxon>
        <taxon>Zea</taxon>
    </lineage>
</organism>
<dbReference type="ExpressionAtlas" id="A0A1D6E3B3">
    <property type="expression patterns" value="baseline and differential"/>
</dbReference>
<dbReference type="FunCoup" id="A0A1D6E3B3">
    <property type="interactions" value="2282"/>
</dbReference>
<name>A0A1D6E3B3_MAIZE</name>
<evidence type="ECO:0000313" key="11">
    <source>
        <dbReference type="EMBL" id="ONM15036.1"/>
    </source>
</evidence>
<evidence type="ECO:0007829" key="14">
    <source>
        <dbReference type="PeptideAtlas" id="A0A1D6E3B3"/>
    </source>
</evidence>